<evidence type="ECO:0000259" key="11">
    <source>
        <dbReference type="Pfam" id="PF02897"/>
    </source>
</evidence>
<dbReference type="SUPFAM" id="SSF50993">
    <property type="entry name" value="Peptidase/esterase 'gauge' domain"/>
    <property type="match status" value="1"/>
</dbReference>
<evidence type="ECO:0000256" key="6">
    <source>
        <dbReference type="ARBA" id="ARBA00022801"/>
    </source>
</evidence>
<dbReference type="SUPFAM" id="SSF53474">
    <property type="entry name" value="alpha/beta-Hydrolases"/>
    <property type="match status" value="1"/>
</dbReference>
<dbReference type="GO" id="GO:0006508">
    <property type="term" value="P:proteolysis"/>
    <property type="evidence" value="ECO:0007669"/>
    <property type="project" value="UniProtKB-KW"/>
</dbReference>
<protein>
    <recommendedName>
        <fullName evidence="9">Proline-specific endopeptidase</fullName>
    </recommendedName>
</protein>
<name>A0A2A4G5D0_9FLAO</name>
<evidence type="ECO:0000256" key="9">
    <source>
        <dbReference type="ARBA" id="ARBA00081187"/>
    </source>
</evidence>
<reference evidence="12 13" key="1">
    <citation type="submission" date="2017-04" db="EMBL/GenBank/DDBJ databases">
        <title>A new member of the family Flavobacteriaceae isolated from ascidians.</title>
        <authorList>
            <person name="Chen L."/>
        </authorList>
    </citation>
    <scope>NUCLEOTIDE SEQUENCE [LARGE SCALE GENOMIC DNA]</scope>
    <source>
        <strain evidence="12 13">HQA918</strain>
    </source>
</reference>
<dbReference type="Pfam" id="PF02897">
    <property type="entry name" value="Peptidase_S9_N"/>
    <property type="match status" value="1"/>
</dbReference>
<evidence type="ECO:0000256" key="8">
    <source>
        <dbReference type="ARBA" id="ARBA00060121"/>
    </source>
</evidence>
<dbReference type="Gene3D" id="3.40.50.1820">
    <property type="entry name" value="alpha/beta hydrolase"/>
    <property type="match status" value="1"/>
</dbReference>
<dbReference type="PRINTS" id="PR00862">
    <property type="entry name" value="PROLIGOPTASE"/>
</dbReference>
<comment type="subcellular location">
    <subcellularLocation>
        <location evidence="1">Periplasm</location>
    </subcellularLocation>
</comment>
<keyword evidence="3" id="KW-0645">Protease</keyword>
<dbReference type="Pfam" id="PF00326">
    <property type="entry name" value="Peptidase_S9"/>
    <property type="match status" value="1"/>
</dbReference>
<evidence type="ECO:0000256" key="5">
    <source>
        <dbReference type="ARBA" id="ARBA00022764"/>
    </source>
</evidence>
<feature type="domain" description="Peptidase S9A N-terminal" evidence="11">
    <location>
        <begin position="36"/>
        <end position="433"/>
    </location>
</feature>
<keyword evidence="6" id="KW-0378">Hydrolase</keyword>
<evidence type="ECO:0000256" key="3">
    <source>
        <dbReference type="ARBA" id="ARBA00022670"/>
    </source>
</evidence>
<dbReference type="RefSeq" id="WP_394341533.1">
    <property type="nucleotide sequence ID" value="NZ_NBWU01000004.1"/>
</dbReference>
<feature type="domain" description="Peptidase S9 prolyl oligopeptidase catalytic" evidence="10">
    <location>
        <begin position="494"/>
        <end position="706"/>
    </location>
</feature>
<accession>A0A2A4G5D0</accession>
<dbReference type="PANTHER" id="PTHR11757:SF19">
    <property type="entry name" value="PROLYL ENDOPEPTIDASE-LIKE"/>
    <property type="match status" value="1"/>
</dbReference>
<dbReference type="InterPro" id="IPR051543">
    <property type="entry name" value="Serine_Peptidase_S9A"/>
</dbReference>
<comment type="similarity">
    <text evidence="2">Belongs to the peptidase S9A family.</text>
</comment>
<dbReference type="InterPro" id="IPR029058">
    <property type="entry name" value="AB_hydrolase_fold"/>
</dbReference>
<dbReference type="AlphaFoldDB" id="A0A2A4G5D0"/>
<dbReference type="PROSITE" id="PS51257">
    <property type="entry name" value="PROKAR_LIPOPROTEIN"/>
    <property type="match status" value="1"/>
</dbReference>
<dbReference type="InterPro" id="IPR002470">
    <property type="entry name" value="Peptidase_S9A"/>
</dbReference>
<dbReference type="GO" id="GO:0004252">
    <property type="term" value="F:serine-type endopeptidase activity"/>
    <property type="evidence" value="ECO:0007669"/>
    <property type="project" value="InterPro"/>
</dbReference>
<evidence type="ECO:0000256" key="2">
    <source>
        <dbReference type="ARBA" id="ARBA00005228"/>
    </source>
</evidence>
<comment type="function">
    <text evidence="8">Cleaves peptide bonds on the C-terminal side of prolyl residues within peptides that are up to approximately 30 amino acids long. Has an absolute requirement for an X-Pro bond in the trans configuration immediately preceding the Pro-Y scissible bond.</text>
</comment>
<evidence type="ECO:0000313" key="12">
    <source>
        <dbReference type="EMBL" id="PCE64169.1"/>
    </source>
</evidence>
<evidence type="ECO:0000259" key="10">
    <source>
        <dbReference type="Pfam" id="PF00326"/>
    </source>
</evidence>
<evidence type="ECO:0000256" key="1">
    <source>
        <dbReference type="ARBA" id="ARBA00004418"/>
    </source>
</evidence>
<keyword evidence="4" id="KW-0732">Signal</keyword>
<keyword evidence="13" id="KW-1185">Reference proteome</keyword>
<proteinExistence type="inferred from homology"/>
<evidence type="ECO:0000313" key="13">
    <source>
        <dbReference type="Proteomes" id="UP000219559"/>
    </source>
</evidence>
<keyword evidence="7" id="KW-0720">Serine protease</keyword>
<dbReference type="InterPro" id="IPR023302">
    <property type="entry name" value="Pept_S9A_N"/>
</dbReference>
<dbReference type="InterPro" id="IPR001375">
    <property type="entry name" value="Peptidase_S9_cat"/>
</dbReference>
<dbReference type="GO" id="GO:0042597">
    <property type="term" value="C:periplasmic space"/>
    <property type="evidence" value="ECO:0007669"/>
    <property type="project" value="UniProtKB-SubCell"/>
</dbReference>
<dbReference type="FunFam" id="3.40.50.1820:FF:000005">
    <property type="entry name" value="Prolyl endopeptidase"/>
    <property type="match status" value="1"/>
</dbReference>
<keyword evidence="5" id="KW-0574">Periplasm</keyword>
<sequence>MSKSIHFIRATAISLIFASACKDQPMKESLDRGPIAKKIPTQLEKHGDIRVDDYYWMNDRENPEVIAHLNAENAHYENVMGHAQDFEKQLFQEMKGRIKEDDSSVPYKLNGYWYITRYEIGAEYPIYTRKKEDLEADEEVLFNVNLLAKDFDYYQMRGLSISPDNQKIAFGVDTVSRREYTIQVKDLATGQILEDRIENTTGSTAWASDNKTFFYTKKDPVTLRADKIYRHVLGTDPKDDVLVFEETDDTFSCYVYKTKSKKYLVIGSYSTLTTEIRILEANNPLGDFRVFSERTKGVEYSISHYNGDFYILTNKDGATNFKVMKTDERATNMESWQTFIAHRETVLLEDLDIFKDYYVVSERENGLNRIQVNRWDGSESYYLPFENETYTAHVGYVPDFDTQILRYSYTALGTPNSVVDFDMGTQEKEVKKQAEVLGGKFQEDNYISKRVWATARDGVKVPMSIIYHKDTPLDGTSPLLQYAYGSYGHTLDPYFSSVRLSLLDRGFIYAITHVRGGEYLGRPWYEDGKLLRKKNTFTDFIDCSKYLIAEKWTGAEHLYANGGSAGGLLMGAILNMAPELYNGVVAEVPFVDVVTTMLDDSIPLTTGEYDEWGNPNDKTYYDYMKSYSPYDNVAAQGYPHILVTTGLHDSQVQYFEPAKWVAKLREHKTDSNRLLFKIDMEVGHGGASGRFEFLKDVAKEYAFYLDLEGQTK</sequence>
<gene>
    <name evidence="12" type="ORF">B7P33_11380</name>
</gene>
<dbReference type="Proteomes" id="UP000219559">
    <property type="component" value="Unassembled WGS sequence"/>
</dbReference>
<dbReference type="PANTHER" id="PTHR11757">
    <property type="entry name" value="PROTEASE FAMILY S9A OLIGOPEPTIDASE"/>
    <property type="match status" value="1"/>
</dbReference>
<organism evidence="12 13">
    <name type="scientific">Sediminicola luteus</name>
    <dbReference type="NCBI Taxonomy" id="319238"/>
    <lineage>
        <taxon>Bacteria</taxon>
        <taxon>Pseudomonadati</taxon>
        <taxon>Bacteroidota</taxon>
        <taxon>Flavobacteriia</taxon>
        <taxon>Flavobacteriales</taxon>
        <taxon>Flavobacteriaceae</taxon>
        <taxon>Sediminicola</taxon>
    </lineage>
</organism>
<evidence type="ECO:0000256" key="7">
    <source>
        <dbReference type="ARBA" id="ARBA00022825"/>
    </source>
</evidence>
<evidence type="ECO:0000256" key="4">
    <source>
        <dbReference type="ARBA" id="ARBA00022729"/>
    </source>
</evidence>
<comment type="caution">
    <text evidence="12">The sequence shown here is derived from an EMBL/GenBank/DDBJ whole genome shotgun (WGS) entry which is preliminary data.</text>
</comment>
<dbReference type="Gene3D" id="2.130.10.120">
    <property type="entry name" value="Prolyl oligopeptidase, N-terminal domain"/>
    <property type="match status" value="1"/>
</dbReference>
<dbReference type="EMBL" id="NBWU01000004">
    <property type="protein sequence ID" value="PCE64169.1"/>
    <property type="molecule type" value="Genomic_DNA"/>
</dbReference>